<evidence type="ECO:0000313" key="2">
    <source>
        <dbReference type="EMBL" id="KAF2641256.1"/>
    </source>
</evidence>
<name>A0A6A6S0A3_9PLEO</name>
<proteinExistence type="predicted"/>
<reference evidence="2" key="1">
    <citation type="journal article" date="2020" name="Stud. Mycol.">
        <title>101 Dothideomycetes genomes: a test case for predicting lifestyles and emergence of pathogens.</title>
        <authorList>
            <person name="Haridas S."/>
            <person name="Albert R."/>
            <person name="Binder M."/>
            <person name="Bloem J."/>
            <person name="Labutti K."/>
            <person name="Salamov A."/>
            <person name="Andreopoulos B."/>
            <person name="Baker S."/>
            <person name="Barry K."/>
            <person name="Bills G."/>
            <person name="Bluhm B."/>
            <person name="Cannon C."/>
            <person name="Castanera R."/>
            <person name="Culley D."/>
            <person name="Daum C."/>
            <person name="Ezra D."/>
            <person name="Gonzalez J."/>
            <person name="Henrissat B."/>
            <person name="Kuo A."/>
            <person name="Liang C."/>
            <person name="Lipzen A."/>
            <person name="Lutzoni F."/>
            <person name="Magnuson J."/>
            <person name="Mondo S."/>
            <person name="Nolan M."/>
            <person name="Ohm R."/>
            <person name="Pangilinan J."/>
            <person name="Park H.-J."/>
            <person name="Ramirez L."/>
            <person name="Alfaro M."/>
            <person name="Sun H."/>
            <person name="Tritt A."/>
            <person name="Yoshinaga Y."/>
            <person name="Zwiers L.-H."/>
            <person name="Turgeon B."/>
            <person name="Goodwin S."/>
            <person name="Spatafora J."/>
            <person name="Crous P."/>
            <person name="Grigoriev I."/>
        </authorList>
    </citation>
    <scope>NUCLEOTIDE SEQUENCE</scope>
    <source>
        <strain evidence="2">CBS 473.64</strain>
    </source>
</reference>
<evidence type="ECO:0000313" key="3">
    <source>
        <dbReference type="Proteomes" id="UP000799753"/>
    </source>
</evidence>
<organism evidence="2 3">
    <name type="scientific">Massarina eburnea CBS 473.64</name>
    <dbReference type="NCBI Taxonomy" id="1395130"/>
    <lineage>
        <taxon>Eukaryota</taxon>
        <taxon>Fungi</taxon>
        <taxon>Dikarya</taxon>
        <taxon>Ascomycota</taxon>
        <taxon>Pezizomycotina</taxon>
        <taxon>Dothideomycetes</taxon>
        <taxon>Pleosporomycetidae</taxon>
        <taxon>Pleosporales</taxon>
        <taxon>Massarineae</taxon>
        <taxon>Massarinaceae</taxon>
        <taxon>Massarina</taxon>
    </lineage>
</organism>
<feature type="signal peptide" evidence="1">
    <location>
        <begin position="1"/>
        <end position="23"/>
    </location>
</feature>
<dbReference type="AlphaFoldDB" id="A0A6A6S0A3"/>
<dbReference type="EMBL" id="MU006783">
    <property type="protein sequence ID" value="KAF2641256.1"/>
    <property type="molecule type" value="Genomic_DNA"/>
</dbReference>
<protein>
    <recommendedName>
        <fullName evidence="4">Extracellular membrane protein CFEM domain-containing protein</fullName>
    </recommendedName>
</protein>
<dbReference type="Proteomes" id="UP000799753">
    <property type="component" value="Unassembled WGS sequence"/>
</dbReference>
<accession>A0A6A6S0A3</accession>
<evidence type="ECO:0008006" key="4">
    <source>
        <dbReference type="Google" id="ProtNLM"/>
    </source>
</evidence>
<evidence type="ECO:0000256" key="1">
    <source>
        <dbReference type="SAM" id="SignalP"/>
    </source>
</evidence>
<gene>
    <name evidence="2" type="ORF">P280DRAFT_306580</name>
</gene>
<feature type="chain" id="PRO_5025646342" description="Extracellular membrane protein CFEM domain-containing protein" evidence="1">
    <location>
        <begin position="24"/>
        <end position="208"/>
    </location>
</feature>
<sequence length="208" mass="22802">MHIVQSGTMKYLVLLLFAALSAALDFTTQLSSGPIELSQAGELCAIACKHHYKECNDNVACIKKVCRHTACKKGCTWCRGLQTSEESTEKRDRKCMSCDWKTCHHDHSEPLPRSCPSNCAKTIGICNTDADCMNVVCSTEDCHFCEACHVHDLKREVHEAILGGRDACPKDCHSFVNRCADDACTEGICKSVVSTAASVEPARSVQLM</sequence>
<keyword evidence="3" id="KW-1185">Reference proteome</keyword>
<keyword evidence="1" id="KW-0732">Signal</keyword>